<keyword evidence="1" id="KW-0472">Membrane</keyword>
<dbReference type="RefSeq" id="WP_091271531.1">
    <property type="nucleotide sequence ID" value="NZ_FNDK01000002.1"/>
</dbReference>
<dbReference type="InterPro" id="IPR009936">
    <property type="entry name" value="DUF1468"/>
</dbReference>
<keyword evidence="1" id="KW-0812">Transmembrane</keyword>
<protein>
    <submittedName>
        <fullName evidence="3">Tripartite tricarboxylate transporter TctB family protein</fullName>
    </submittedName>
</protein>
<dbReference type="OrthoDB" id="2883350at2"/>
<proteinExistence type="predicted"/>
<dbReference type="STRING" id="568899.SAMN05192534_102216"/>
<feature type="transmembrane region" description="Helical" evidence="1">
    <location>
        <begin position="133"/>
        <end position="151"/>
    </location>
</feature>
<keyword evidence="1" id="KW-1133">Transmembrane helix</keyword>
<sequence length="166" mass="18785">MREIMSYLVIGLIAVVFIVITPAQTSYFEPEFGLTPRTFPLVILWGIVGLSCIGMIVTVIRRFSSRYAANYQTDTREEGQENDDEAESIHFKKIFLLSLLTAAAVLFIPYIGFYVSVGIVLWIAFAIAGRKKWSRNIIYSVVTMVAIWVVFEKVMSVSLPKGSWFL</sequence>
<reference evidence="3 4" key="1">
    <citation type="submission" date="2016-10" db="EMBL/GenBank/DDBJ databases">
        <authorList>
            <person name="de Groot N.N."/>
        </authorList>
    </citation>
    <scope>NUCLEOTIDE SEQUENCE [LARGE SCALE GENOMIC DNA]</scope>
    <source>
        <strain evidence="3 4">DSM 21632</strain>
    </source>
</reference>
<evidence type="ECO:0000259" key="2">
    <source>
        <dbReference type="Pfam" id="PF07331"/>
    </source>
</evidence>
<feature type="transmembrane region" description="Helical" evidence="1">
    <location>
        <begin position="7"/>
        <end position="27"/>
    </location>
</feature>
<organism evidence="3 4">
    <name type="scientific">Alteribacillus persepolensis</name>
    <dbReference type="NCBI Taxonomy" id="568899"/>
    <lineage>
        <taxon>Bacteria</taxon>
        <taxon>Bacillati</taxon>
        <taxon>Bacillota</taxon>
        <taxon>Bacilli</taxon>
        <taxon>Bacillales</taxon>
        <taxon>Bacillaceae</taxon>
        <taxon>Alteribacillus</taxon>
    </lineage>
</organism>
<dbReference type="Pfam" id="PF07331">
    <property type="entry name" value="TctB"/>
    <property type="match status" value="1"/>
</dbReference>
<feature type="domain" description="DUF1468" evidence="2">
    <location>
        <begin position="9"/>
        <end position="160"/>
    </location>
</feature>
<dbReference type="EMBL" id="FNDK01000002">
    <property type="protein sequence ID" value="SDH21808.1"/>
    <property type="molecule type" value="Genomic_DNA"/>
</dbReference>
<accession>A0A1G8ALJ7</accession>
<gene>
    <name evidence="3" type="ORF">SAMN05192534_102216</name>
</gene>
<keyword evidence="4" id="KW-1185">Reference proteome</keyword>
<evidence type="ECO:0000256" key="1">
    <source>
        <dbReference type="SAM" id="Phobius"/>
    </source>
</evidence>
<evidence type="ECO:0000313" key="4">
    <source>
        <dbReference type="Proteomes" id="UP000199163"/>
    </source>
</evidence>
<feature type="transmembrane region" description="Helical" evidence="1">
    <location>
        <begin position="39"/>
        <end position="60"/>
    </location>
</feature>
<name>A0A1G8ALJ7_9BACI</name>
<feature type="transmembrane region" description="Helical" evidence="1">
    <location>
        <begin position="94"/>
        <end position="127"/>
    </location>
</feature>
<dbReference type="Proteomes" id="UP000199163">
    <property type="component" value="Unassembled WGS sequence"/>
</dbReference>
<dbReference type="AlphaFoldDB" id="A0A1G8ALJ7"/>
<evidence type="ECO:0000313" key="3">
    <source>
        <dbReference type="EMBL" id="SDH21808.1"/>
    </source>
</evidence>